<sequence length="165" mass="18617">MDTHQMPQDLRPSLGFLLHEVARMLRRRFEQNARDLGLTRAQCQVLAYLSRCEGIHQGGLAELIDVEPITLVPILDRLEGRGLLERRKSPSDRRVRELYLTEAARPLLASILSLGEITRNEALEGLSPDQRQLFAETLLLMKSNLLEACTRPPAVLPDRSEDSPA</sequence>
<dbReference type="RefSeq" id="WP_260402512.1">
    <property type="nucleotide sequence ID" value="NZ_JACIIX010000012.1"/>
</dbReference>
<dbReference type="PANTHER" id="PTHR33164:SF64">
    <property type="entry name" value="TRANSCRIPTIONAL REGULATOR SLYA"/>
    <property type="match status" value="1"/>
</dbReference>
<evidence type="ECO:0000256" key="1">
    <source>
        <dbReference type="ARBA" id="ARBA00023015"/>
    </source>
</evidence>
<dbReference type="Gene3D" id="1.10.10.10">
    <property type="entry name" value="Winged helix-like DNA-binding domain superfamily/Winged helix DNA-binding domain"/>
    <property type="match status" value="1"/>
</dbReference>
<gene>
    <name evidence="5" type="ORF">FHS48_003090</name>
</gene>
<evidence type="ECO:0000259" key="4">
    <source>
        <dbReference type="PROSITE" id="PS50995"/>
    </source>
</evidence>
<dbReference type="InterPro" id="IPR036390">
    <property type="entry name" value="WH_DNA-bd_sf"/>
</dbReference>
<dbReference type="InterPro" id="IPR000835">
    <property type="entry name" value="HTH_MarR-typ"/>
</dbReference>
<dbReference type="SMART" id="SM00347">
    <property type="entry name" value="HTH_MARR"/>
    <property type="match status" value="1"/>
</dbReference>
<dbReference type="GO" id="GO:0006950">
    <property type="term" value="P:response to stress"/>
    <property type="evidence" value="ECO:0007669"/>
    <property type="project" value="TreeGrafter"/>
</dbReference>
<dbReference type="PANTHER" id="PTHR33164">
    <property type="entry name" value="TRANSCRIPTIONAL REGULATOR, MARR FAMILY"/>
    <property type="match status" value="1"/>
</dbReference>
<organism evidence="5 6">
    <name type="scientific">Novispirillum itersonii</name>
    <name type="common">Aquaspirillum itersonii</name>
    <dbReference type="NCBI Taxonomy" id="189"/>
    <lineage>
        <taxon>Bacteria</taxon>
        <taxon>Pseudomonadati</taxon>
        <taxon>Pseudomonadota</taxon>
        <taxon>Alphaproteobacteria</taxon>
        <taxon>Rhodospirillales</taxon>
        <taxon>Novispirillaceae</taxon>
        <taxon>Novispirillum</taxon>
    </lineage>
</organism>
<dbReference type="PROSITE" id="PS50995">
    <property type="entry name" value="HTH_MARR_2"/>
    <property type="match status" value="1"/>
</dbReference>
<comment type="caution">
    <text evidence="5">The sequence shown here is derived from an EMBL/GenBank/DDBJ whole genome shotgun (WGS) entry which is preliminary data.</text>
</comment>
<protein>
    <submittedName>
        <fullName evidence="5">DNA-binding MarR family transcriptional regulator</fullName>
    </submittedName>
</protein>
<dbReference type="InterPro" id="IPR039422">
    <property type="entry name" value="MarR/SlyA-like"/>
</dbReference>
<dbReference type="EMBL" id="JACIIX010000012">
    <property type="protein sequence ID" value="MBB6211649.1"/>
    <property type="molecule type" value="Genomic_DNA"/>
</dbReference>
<dbReference type="PRINTS" id="PR00598">
    <property type="entry name" value="HTHMARR"/>
</dbReference>
<keyword evidence="3" id="KW-0804">Transcription</keyword>
<evidence type="ECO:0000313" key="6">
    <source>
        <dbReference type="Proteomes" id="UP000544872"/>
    </source>
</evidence>
<dbReference type="GO" id="GO:0003677">
    <property type="term" value="F:DNA binding"/>
    <property type="evidence" value="ECO:0007669"/>
    <property type="project" value="UniProtKB-KW"/>
</dbReference>
<proteinExistence type="predicted"/>
<dbReference type="Pfam" id="PF01047">
    <property type="entry name" value="MarR"/>
    <property type="match status" value="1"/>
</dbReference>
<accession>A0A7W9ZJZ9</accession>
<dbReference type="Proteomes" id="UP000544872">
    <property type="component" value="Unassembled WGS sequence"/>
</dbReference>
<dbReference type="SUPFAM" id="SSF46785">
    <property type="entry name" value="Winged helix' DNA-binding domain"/>
    <property type="match status" value="1"/>
</dbReference>
<dbReference type="GO" id="GO:0003700">
    <property type="term" value="F:DNA-binding transcription factor activity"/>
    <property type="evidence" value="ECO:0007669"/>
    <property type="project" value="InterPro"/>
</dbReference>
<keyword evidence="1" id="KW-0805">Transcription regulation</keyword>
<evidence type="ECO:0000256" key="3">
    <source>
        <dbReference type="ARBA" id="ARBA00023163"/>
    </source>
</evidence>
<feature type="domain" description="HTH marR-type" evidence="4">
    <location>
        <begin position="11"/>
        <end position="143"/>
    </location>
</feature>
<name>A0A7W9ZJZ9_NOVIT</name>
<keyword evidence="2 5" id="KW-0238">DNA-binding</keyword>
<dbReference type="InterPro" id="IPR036388">
    <property type="entry name" value="WH-like_DNA-bd_sf"/>
</dbReference>
<keyword evidence="6" id="KW-1185">Reference proteome</keyword>
<reference evidence="5 6" key="1">
    <citation type="submission" date="2020-08" db="EMBL/GenBank/DDBJ databases">
        <title>Genomic Encyclopedia of Type Strains, Phase IV (KMG-IV): sequencing the most valuable type-strain genomes for metagenomic binning, comparative biology and taxonomic classification.</title>
        <authorList>
            <person name="Goeker M."/>
        </authorList>
    </citation>
    <scope>NUCLEOTIDE SEQUENCE [LARGE SCALE GENOMIC DNA]</scope>
    <source>
        <strain evidence="5 6">DSM 11590</strain>
    </source>
</reference>
<evidence type="ECO:0000313" key="5">
    <source>
        <dbReference type="EMBL" id="MBB6211649.1"/>
    </source>
</evidence>
<dbReference type="AlphaFoldDB" id="A0A7W9ZJZ9"/>
<evidence type="ECO:0000256" key="2">
    <source>
        <dbReference type="ARBA" id="ARBA00023125"/>
    </source>
</evidence>